<evidence type="ECO:0000256" key="1">
    <source>
        <dbReference type="ARBA" id="ARBA00022884"/>
    </source>
</evidence>
<proteinExistence type="predicted"/>
<dbReference type="OrthoDB" id="422364at2759"/>
<dbReference type="GO" id="GO:0000290">
    <property type="term" value="P:deadenylation-dependent decapping of nuclear-transcribed mRNA"/>
    <property type="evidence" value="ECO:0007669"/>
    <property type="project" value="TreeGrafter"/>
</dbReference>
<dbReference type="GO" id="GO:1990726">
    <property type="term" value="C:Lsm1-7-Pat1 complex"/>
    <property type="evidence" value="ECO:0007669"/>
    <property type="project" value="TreeGrafter"/>
</dbReference>
<keyword evidence="1" id="KW-0694">RNA-binding</keyword>
<name>A0A812RG16_9DINO</name>
<evidence type="ECO:0000313" key="4">
    <source>
        <dbReference type="EMBL" id="CAE7439802.1"/>
    </source>
</evidence>
<dbReference type="Pfam" id="PF01423">
    <property type="entry name" value="LSM"/>
    <property type="match status" value="1"/>
</dbReference>
<evidence type="ECO:0000256" key="2">
    <source>
        <dbReference type="ARBA" id="ARBA00023274"/>
    </source>
</evidence>
<evidence type="ECO:0000259" key="3">
    <source>
        <dbReference type="Pfam" id="PF01423"/>
    </source>
</evidence>
<dbReference type="EMBL" id="CAJNDS010002338">
    <property type="protein sequence ID" value="CAE7439802.1"/>
    <property type="molecule type" value="Genomic_DNA"/>
</dbReference>
<dbReference type="GO" id="GO:1990904">
    <property type="term" value="C:ribonucleoprotein complex"/>
    <property type="evidence" value="ECO:0007669"/>
    <property type="project" value="UniProtKB-KW"/>
</dbReference>
<dbReference type="Proteomes" id="UP000604046">
    <property type="component" value="Unassembled WGS sequence"/>
</dbReference>
<dbReference type="InterPro" id="IPR010920">
    <property type="entry name" value="LSM_dom_sf"/>
</dbReference>
<comment type="caution">
    <text evidence="4">The sequence shown here is derived from an EMBL/GenBank/DDBJ whole genome shotgun (WGS) entry which is preliminary data.</text>
</comment>
<feature type="domain" description="Sm" evidence="3">
    <location>
        <begin position="7"/>
        <end position="52"/>
    </location>
</feature>
<dbReference type="InterPro" id="IPR044642">
    <property type="entry name" value="PTHR15588"/>
</dbReference>
<keyword evidence="2" id="KW-0687">Ribonucleoprotein</keyword>
<accession>A0A812RG16</accession>
<dbReference type="AlphaFoldDB" id="A0A812RG16"/>
<protein>
    <submittedName>
        <fullName evidence="4">Lsm1 protein</fullName>
    </submittedName>
</protein>
<dbReference type="SUPFAM" id="SSF50182">
    <property type="entry name" value="Sm-like ribonucleoproteins"/>
    <property type="match status" value="1"/>
</dbReference>
<dbReference type="InterPro" id="IPR001163">
    <property type="entry name" value="Sm_dom_euk/arc"/>
</dbReference>
<dbReference type="Gene3D" id="2.30.30.100">
    <property type="match status" value="1"/>
</dbReference>
<gene>
    <name evidence="4" type="primary">Lsm1</name>
    <name evidence="4" type="ORF">SNAT2548_LOCUS23899</name>
</gene>
<dbReference type="PANTHER" id="PTHR15588">
    <property type="entry name" value="LSM1"/>
    <property type="match status" value="1"/>
</dbReference>
<organism evidence="4 5">
    <name type="scientific">Symbiodinium natans</name>
    <dbReference type="NCBI Taxonomy" id="878477"/>
    <lineage>
        <taxon>Eukaryota</taxon>
        <taxon>Sar</taxon>
        <taxon>Alveolata</taxon>
        <taxon>Dinophyceae</taxon>
        <taxon>Suessiales</taxon>
        <taxon>Symbiodiniaceae</taxon>
        <taxon>Symbiodinium</taxon>
    </lineage>
</organism>
<dbReference type="GO" id="GO:0000932">
    <property type="term" value="C:P-body"/>
    <property type="evidence" value="ECO:0007669"/>
    <property type="project" value="TreeGrafter"/>
</dbReference>
<sequence>MWGLRHLRTFDQYANLLLEHIVERHILFEEKVYADIYLGTLLIRGENVCLFGEVDEVLEANSSLQQAALSYVLQRERELEETGKAKPKNVDLFLDHAD</sequence>
<dbReference type="GO" id="GO:0003729">
    <property type="term" value="F:mRNA binding"/>
    <property type="evidence" value="ECO:0007669"/>
    <property type="project" value="TreeGrafter"/>
</dbReference>
<dbReference type="PANTHER" id="PTHR15588:SF8">
    <property type="entry name" value="U6 SNRNA-ASSOCIATED SM-LIKE PROTEIN LSM1"/>
    <property type="match status" value="1"/>
</dbReference>
<keyword evidence="5" id="KW-1185">Reference proteome</keyword>
<evidence type="ECO:0000313" key="5">
    <source>
        <dbReference type="Proteomes" id="UP000604046"/>
    </source>
</evidence>
<reference evidence="4" key="1">
    <citation type="submission" date="2021-02" db="EMBL/GenBank/DDBJ databases">
        <authorList>
            <person name="Dougan E. K."/>
            <person name="Rhodes N."/>
            <person name="Thang M."/>
            <person name="Chan C."/>
        </authorList>
    </citation>
    <scope>NUCLEOTIDE SEQUENCE</scope>
</reference>